<accession>A0ABQ6II96</accession>
<dbReference type="EMBL" id="BSUN01000001">
    <property type="protein sequence ID" value="GMA37628.1"/>
    <property type="molecule type" value="Genomic_DNA"/>
</dbReference>
<sequence length="81" mass="8903">MARSMRRVMRYEYGLSPYASRNCREKCPADMPTPAAIRLDVQREGVLAIHAVPGAAQEREIAQALLTRGGHAVIVARMVAP</sequence>
<reference evidence="2" key="1">
    <citation type="journal article" date="2019" name="Int. J. Syst. Evol. Microbiol.">
        <title>The Global Catalogue of Microorganisms (GCM) 10K type strain sequencing project: providing services to taxonomists for standard genome sequencing and annotation.</title>
        <authorList>
            <consortium name="The Broad Institute Genomics Platform"/>
            <consortium name="The Broad Institute Genome Sequencing Center for Infectious Disease"/>
            <person name="Wu L."/>
            <person name="Ma J."/>
        </authorList>
    </citation>
    <scope>NUCLEOTIDE SEQUENCE [LARGE SCALE GENOMIC DNA]</scope>
    <source>
        <strain evidence="2">NBRC 112299</strain>
    </source>
</reference>
<protein>
    <submittedName>
        <fullName evidence="1">Uncharacterized protein</fullName>
    </submittedName>
</protein>
<comment type="caution">
    <text evidence="1">The sequence shown here is derived from an EMBL/GenBank/DDBJ whole genome shotgun (WGS) entry which is preliminary data.</text>
</comment>
<gene>
    <name evidence="1" type="ORF">GCM10025876_38320</name>
</gene>
<evidence type="ECO:0000313" key="2">
    <source>
        <dbReference type="Proteomes" id="UP001157125"/>
    </source>
</evidence>
<organism evidence="1 2">
    <name type="scientific">Demequina litorisediminis</name>
    <dbReference type="NCBI Taxonomy" id="1849022"/>
    <lineage>
        <taxon>Bacteria</taxon>
        <taxon>Bacillati</taxon>
        <taxon>Actinomycetota</taxon>
        <taxon>Actinomycetes</taxon>
        <taxon>Micrococcales</taxon>
        <taxon>Demequinaceae</taxon>
        <taxon>Demequina</taxon>
    </lineage>
</organism>
<proteinExistence type="predicted"/>
<dbReference type="Proteomes" id="UP001157125">
    <property type="component" value="Unassembled WGS sequence"/>
</dbReference>
<keyword evidence="2" id="KW-1185">Reference proteome</keyword>
<name>A0ABQ6II96_9MICO</name>
<evidence type="ECO:0000313" key="1">
    <source>
        <dbReference type="EMBL" id="GMA37628.1"/>
    </source>
</evidence>